<dbReference type="InterPro" id="IPR007231">
    <property type="entry name" value="Nucleoporin_int_Nup93/Nic96"/>
</dbReference>
<organism evidence="6 7">
    <name type="scientific">Linnemannia schmuckeri</name>
    <dbReference type="NCBI Taxonomy" id="64567"/>
    <lineage>
        <taxon>Eukaryota</taxon>
        <taxon>Fungi</taxon>
        <taxon>Fungi incertae sedis</taxon>
        <taxon>Mucoromycota</taxon>
        <taxon>Mortierellomycotina</taxon>
        <taxon>Mortierellomycetes</taxon>
        <taxon>Mortierellales</taxon>
        <taxon>Mortierellaceae</taxon>
        <taxon>Linnemannia</taxon>
    </lineage>
</organism>
<evidence type="ECO:0000313" key="6">
    <source>
        <dbReference type="EMBL" id="KAF9140788.1"/>
    </source>
</evidence>
<evidence type="ECO:0000256" key="4">
    <source>
        <dbReference type="SAM" id="Coils"/>
    </source>
</evidence>
<dbReference type="Pfam" id="PF04097">
    <property type="entry name" value="Nic96"/>
    <property type="match status" value="1"/>
</dbReference>
<feature type="region of interest" description="Disordered" evidence="5">
    <location>
        <begin position="1"/>
        <end position="23"/>
    </location>
</feature>
<gene>
    <name evidence="6" type="ORF">BG015_001514</name>
</gene>
<feature type="compositionally biased region" description="Low complexity" evidence="5">
    <location>
        <begin position="187"/>
        <end position="198"/>
    </location>
</feature>
<dbReference type="Pfam" id="PF12251">
    <property type="entry name" value="SNAPC3"/>
    <property type="match status" value="2"/>
</dbReference>
<dbReference type="GO" id="GO:0005643">
    <property type="term" value="C:nuclear pore"/>
    <property type="evidence" value="ECO:0007669"/>
    <property type="project" value="InterPro"/>
</dbReference>
<dbReference type="OrthoDB" id="1918363at2759"/>
<name>A0A9P5RPQ2_9FUNG</name>
<evidence type="ECO:0008006" key="8">
    <source>
        <dbReference type="Google" id="ProtNLM"/>
    </source>
</evidence>
<comment type="caution">
    <text evidence="6">The sequence shown here is derived from an EMBL/GenBank/DDBJ whole genome shotgun (WGS) entry which is preliminary data.</text>
</comment>
<sequence length="1599" mass="182099">MEREEASVHSGRPRDRRPPPGGWVLDAPRIVHSIVNVQPQGQLFHLRSFADDYRRLVQDQKDTDPYDAYFADNKDLERQIAERVDTWDETELVNDIFGDPTVLGLLQEWHEQRLGSTKGPLNRELRPTWSSVFGKVEDVTELGDRSNLHLKGRFTPHLGRPVAMGDDNVRRLLSSTDRGRKRVPFVSGRGKSRGSMRGAKASRIPKKEAEAAGTRIQGDLLNSTSVEASTATITSTAISHAPTAISTAGAMDTNPSEPSSSSAPPQLDMAAAELVQLEKDARLIEHLAEQRARQEIENRITKTSLETRFQRCSLMLEDSTLESLALKSQTLLPIQQRPPLNLVPLASPRFSRPFVPIMEEELVVSVAIYNAHRPDQRMQEFLFLGSQRLSAIRDAFECASDNELREWDEFSDASKIHNTADKKTSNSFFFIEGVFYSDSPLIRARLEKRNQLREEASRRLDELEKLRQERYQEAVKLRNRRRRLLREDLALGSVSRANGNASDDGDDNDMDLEFDDSDIRAQMEANMYHEQPIENIKVENQDHLEKISEDYSQVILDWVEENPERKRQPGFGNLKKKYMHDPQIQDLSVRLNQPYLFVHQGDCEHILMFRDLRLYSQRHDDLNRLSYPLLVYKGKTASHMCRMCKINKAFYVTVDDRLAGETPCYFCEQCYDSFHYDVDGNILYDDFRVFRYGQDSLIKNNTGSGYLRITTSIMALSTLAQLAEQSKQLTSHIGGLQVPQIKRGIDQIESQSRKLAAKASKPTDGTDNKGQFFLAKGGIDANVMNTTLNSINLKSTFEPFQPIHDTDTESFLRHQHEQIIINTIDESRRETVMDFDSNFETSLNYDWERTKKRIFEELGQHQGQGGRLEADLGQSTRSFRGNASLAQSQSGAYTPGFAQNTASLDVIFSKLKPYYKVVHDLCEARLQGPAFPLANSFVDASRLAHKDQPNPKIQETWELLASVLGEQELRNGRFQSMALKERVYANAYLMSPYRSPAAALLRDRLIKGSKNFLEKQFMAHIEASVKENPAEANLGGVPSLLNTIRAFVQLKYLRYGSWSQPNLEIVNGQAVWAQIYYLFRTGHIQDALQFARDNELNLNPADRNFVSYLNAYWQSEDRTLPSVLQDRLRTDFNNRIRYSSDTVDPYKLTLFKIIGQCELTKRTTPVIGAVEDFIWLHLSLIREPKDNVAAAHEKYELTDFQALVLKYGPTHFNPNGNNPLQYFQVLVHSQQFERAIHYLYSFKAYALETVHMAIALTYYGLLRIPSVHRVSDPNPFSTTKDAQGHEVSHFNFTHLIHYQARIIAERYPTEALSYLYQICLNTDLTPPINQEQIGLCHSYIQELVLQAKDYSTLLGSTTHGIKTPGVIERYLPLIKIANSGQFVKDITIAAAKSKAKEGRVEDAIQLYSIAESYNQVVELLNRQLAEFVSNPGLASTGEAGVNIPAIRRLINEYESNPKVSQQIMSKNLTTCDILLKLVEFTERYDRAKYEAAIATIEELGLIPLEADMGQIAKKAGEFQALDECVARNLPDVLLKTMDSLYRQYQILKNSPYDDAGRRDSITMLKRRARTLMMFAGSIKFRMPADTYAQLNRLDVMIVA</sequence>
<dbReference type="Proteomes" id="UP000748756">
    <property type="component" value="Unassembled WGS sequence"/>
</dbReference>
<dbReference type="PANTHER" id="PTHR11225">
    <property type="entry name" value="NUCLEAR PORE COMPLEX PROTEIN NUP93 NUCLEOPORIN NUP93 DEAD EYE PROTEIN"/>
    <property type="match status" value="1"/>
</dbReference>
<dbReference type="GO" id="GO:0016973">
    <property type="term" value="P:poly(A)+ mRNA export from nucleus"/>
    <property type="evidence" value="ECO:0007669"/>
    <property type="project" value="TreeGrafter"/>
</dbReference>
<proteinExistence type="inferred from homology"/>
<keyword evidence="4" id="KW-0175">Coiled coil</keyword>
<accession>A0A9P5RPQ2</accession>
<comment type="similarity">
    <text evidence="2">Belongs to the nucleoporin interacting component (NIC) family.</text>
</comment>
<feature type="region of interest" description="Disordered" evidence="5">
    <location>
        <begin position="173"/>
        <end position="212"/>
    </location>
</feature>
<comment type="subcellular location">
    <subcellularLocation>
        <location evidence="1">Nucleus envelope</location>
    </subcellularLocation>
</comment>
<dbReference type="GO" id="GO:0006606">
    <property type="term" value="P:protein import into nucleus"/>
    <property type="evidence" value="ECO:0007669"/>
    <property type="project" value="TreeGrafter"/>
</dbReference>
<dbReference type="PANTHER" id="PTHR11225:SF4">
    <property type="entry name" value="NUCLEAR PORE COMPLEX PROTEIN NUP93"/>
    <property type="match status" value="1"/>
</dbReference>
<evidence type="ECO:0000256" key="1">
    <source>
        <dbReference type="ARBA" id="ARBA00004259"/>
    </source>
</evidence>
<reference evidence="6" key="1">
    <citation type="journal article" date="2020" name="Fungal Divers.">
        <title>Resolving the Mortierellaceae phylogeny through synthesis of multi-gene phylogenetics and phylogenomics.</title>
        <authorList>
            <person name="Vandepol N."/>
            <person name="Liber J."/>
            <person name="Desiro A."/>
            <person name="Na H."/>
            <person name="Kennedy M."/>
            <person name="Barry K."/>
            <person name="Grigoriev I.V."/>
            <person name="Miller A.N."/>
            <person name="O'Donnell K."/>
            <person name="Stajich J.E."/>
            <person name="Bonito G."/>
        </authorList>
    </citation>
    <scope>NUCLEOTIDE SEQUENCE</scope>
    <source>
        <strain evidence="6">NRRL 6426</strain>
    </source>
</reference>
<evidence type="ECO:0000256" key="2">
    <source>
        <dbReference type="ARBA" id="ARBA00010186"/>
    </source>
</evidence>
<dbReference type="InterPro" id="IPR022042">
    <property type="entry name" value="snRNA-activating_su3"/>
</dbReference>
<evidence type="ECO:0000256" key="3">
    <source>
        <dbReference type="ARBA" id="ARBA00023242"/>
    </source>
</evidence>
<evidence type="ECO:0000256" key="5">
    <source>
        <dbReference type="SAM" id="MobiDB-lite"/>
    </source>
</evidence>
<dbReference type="EMBL" id="JAAAUQ010001276">
    <property type="protein sequence ID" value="KAF9140788.1"/>
    <property type="molecule type" value="Genomic_DNA"/>
</dbReference>
<feature type="compositionally biased region" description="Basic and acidic residues" evidence="5">
    <location>
        <begin position="1"/>
        <end position="18"/>
    </location>
</feature>
<keyword evidence="7" id="KW-1185">Reference proteome</keyword>
<keyword evidence="3" id="KW-0539">Nucleus</keyword>
<feature type="coiled-coil region" evidence="4">
    <location>
        <begin position="446"/>
        <end position="480"/>
    </location>
</feature>
<evidence type="ECO:0000313" key="7">
    <source>
        <dbReference type="Proteomes" id="UP000748756"/>
    </source>
</evidence>
<dbReference type="GO" id="GO:0017056">
    <property type="term" value="F:structural constituent of nuclear pore"/>
    <property type="evidence" value="ECO:0007669"/>
    <property type="project" value="InterPro"/>
</dbReference>
<protein>
    <recommendedName>
        <fullName evidence="8">Nuclear pore protein</fullName>
    </recommendedName>
</protein>